<accession>A0ACC0Y548</accession>
<evidence type="ECO:0000313" key="2">
    <source>
        <dbReference type="Proteomes" id="UP001163603"/>
    </source>
</evidence>
<organism evidence="1 2">
    <name type="scientific">Pistacia integerrima</name>
    <dbReference type="NCBI Taxonomy" id="434235"/>
    <lineage>
        <taxon>Eukaryota</taxon>
        <taxon>Viridiplantae</taxon>
        <taxon>Streptophyta</taxon>
        <taxon>Embryophyta</taxon>
        <taxon>Tracheophyta</taxon>
        <taxon>Spermatophyta</taxon>
        <taxon>Magnoliopsida</taxon>
        <taxon>eudicotyledons</taxon>
        <taxon>Gunneridae</taxon>
        <taxon>Pentapetalae</taxon>
        <taxon>rosids</taxon>
        <taxon>malvids</taxon>
        <taxon>Sapindales</taxon>
        <taxon>Anacardiaceae</taxon>
        <taxon>Pistacia</taxon>
    </lineage>
</organism>
<dbReference type="Proteomes" id="UP001163603">
    <property type="component" value="Chromosome 9"/>
</dbReference>
<dbReference type="EMBL" id="CM047744">
    <property type="protein sequence ID" value="KAJ0028779.1"/>
    <property type="molecule type" value="Genomic_DNA"/>
</dbReference>
<protein>
    <submittedName>
        <fullName evidence="1">Uncharacterized protein</fullName>
    </submittedName>
</protein>
<evidence type="ECO:0000313" key="1">
    <source>
        <dbReference type="EMBL" id="KAJ0028779.1"/>
    </source>
</evidence>
<comment type="caution">
    <text evidence="1">The sequence shown here is derived from an EMBL/GenBank/DDBJ whole genome shotgun (WGS) entry which is preliminary data.</text>
</comment>
<name>A0ACC0Y548_9ROSI</name>
<reference evidence="2" key="1">
    <citation type="journal article" date="2023" name="G3 (Bethesda)">
        <title>Genome assembly and association tests identify interacting loci associated with vigor, precocity, and sex in interspecific pistachio rootstocks.</title>
        <authorList>
            <person name="Palmer W."/>
            <person name="Jacygrad E."/>
            <person name="Sagayaradj S."/>
            <person name="Cavanaugh K."/>
            <person name="Han R."/>
            <person name="Bertier L."/>
            <person name="Beede B."/>
            <person name="Kafkas S."/>
            <person name="Golino D."/>
            <person name="Preece J."/>
            <person name="Michelmore R."/>
        </authorList>
    </citation>
    <scope>NUCLEOTIDE SEQUENCE [LARGE SCALE GENOMIC DNA]</scope>
</reference>
<proteinExistence type="predicted"/>
<gene>
    <name evidence="1" type="ORF">Pint_36327</name>
</gene>
<sequence length="120" mass="12643">MGLVGNLIGDIGGLTELTLLDLSFNQGLTGSFPPRIGDLQKLNILILSGCSFSGIIPEEIGNLGELSFLDLKSNFFSGPIPPSLGKLSKLYWLDLADNQLTGTIPVSTVNSPGLDLLKKG</sequence>
<keyword evidence="2" id="KW-1185">Reference proteome</keyword>